<dbReference type="PANTHER" id="PTHR11693">
    <property type="entry name" value="ATP SYNTHASE GAMMA CHAIN"/>
    <property type="match status" value="1"/>
</dbReference>
<evidence type="ECO:0000256" key="1">
    <source>
        <dbReference type="ARBA" id="ARBA00004637"/>
    </source>
</evidence>
<name>A0A0X3NVP0_SCHSO</name>
<evidence type="ECO:0000256" key="9">
    <source>
        <dbReference type="ARBA" id="ARBA00023196"/>
    </source>
</evidence>
<evidence type="ECO:0000256" key="7">
    <source>
        <dbReference type="ARBA" id="ARBA00023128"/>
    </source>
</evidence>
<evidence type="ECO:0000256" key="5">
    <source>
        <dbReference type="ARBA" id="ARBA00022792"/>
    </source>
</evidence>
<dbReference type="AlphaFoldDB" id="A0A0X3NVP0"/>
<keyword evidence="3 11" id="KW-0813">Transport</keyword>
<dbReference type="FunFam" id="3.40.1380.10:FF:000003">
    <property type="entry name" value="ATP synthase subunit gamma"/>
    <property type="match status" value="1"/>
</dbReference>
<evidence type="ECO:0000256" key="11">
    <source>
        <dbReference type="RuleBase" id="RU004001"/>
    </source>
</evidence>
<dbReference type="GO" id="GO:0045259">
    <property type="term" value="C:proton-transporting ATP synthase complex"/>
    <property type="evidence" value="ECO:0007669"/>
    <property type="project" value="UniProtKB-KW"/>
</dbReference>
<comment type="subcellular location">
    <subcellularLocation>
        <location evidence="1">Mitochondrion inner membrane</location>
        <topology evidence="1">Peripheral membrane protein</topology>
    </subcellularLocation>
</comment>
<organism evidence="12">
    <name type="scientific">Schistocephalus solidus</name>
    <name type="common">Tapeworm</name>
    <dbReference type="NCBI Taxonomy" id="70667"/>
    <lineage>
        <taxon>Eukaryota</taxon>
        <taxon>Metazoa</taxon>
        <taxon>Spiralia</taxon>
        <taxon>Lophotrochozoa</taxon>
        <taxon>Platyhelminthes</taxon>
        <taxon>Cestoda</taxon>
        <taxon>Eucestoda</taxon>
        <taxon>Diphyllobothriidea</taxon>
        <taxon>Diphyllobothriidae</taxon>
        <taxon>Schistocephalus</taxon>
    </lineage>
</organism>
<dbReference type="CDD" id="cd12151">
    <property type="entry name" value="F1-ATPase_gamma"/>
    <property type="match status" value="1"/>
</dbReference>
<accession>A0A0X3NVP0</accession>
<evidence type="ECO:0000256" key="8">
    <source>
        <dbReference type="ARBA" id="ARBA00023136"/>
    </source>
</evidence>
<dbReference type="GO" id="GO:0046933">
    <property type="term" value="F:proton-transporting ATP synthase activity, rotational mechanism"/>
    <property type="evidence" value="ECO:0007669"/>
    <property type="project" value="InterPro"/>
</dbReference>
<dbReference type="PROSITE" id="PS00153">
    <property type="entry name" value="ATPASE_GAMMA"/>
    <property type="match status" value="1"/>
</dbReference>
<dbReference type="NCBIfam" id="TIGR01146">
    <property type="entry name" value="ATPsyn_F1gamma"/>
    <property type="match status" value="1"/>
</dbReference>
<evidence type="ECO:0000256" key="4">
    <source>
        <dbReference type="ARBA" id="ARBA00022781"/>
    </source>
</evidence>
<sequence length="293" mass="31981">MQTVRVLSSLAVPIQARGMATLKDVAVQLKSIKNIQKITASMKMVASAKFAKADRELRRAIPYGIGAAAFYEKAGLIKQEDQVQPQGHLVIAITSDRGLCGAANNTIGKAIRELIAHEPVKGSTKLVLIGDKVRLMLARQHSDRFLLSFADVGKKPPSFEDASTISQALINSGFEFDKASLFYNKFKSVVAYRTTVQPIFSLEQLQQSSSLAVYDSVDDEVLKSYNEFLLSSLIFYALKEAAASEQSARMTAMESATKNAGEIIDRLTVTFNRTRQAVITKELIEIISGAAAV</sequence>
<dbReference type="InterPro" id="IPR023632">
    <property type="entry name" value="ATP_synth_F1_gsu_CS"/>
</dbReference>
<evidence type="ECO:0000256" key="2">
    <source>
        <dbReference type="ARBA" id="ARBA00007681"/>
    </source>
</evidence>
<dbReference type="Gene3D" id="3.40.1380.10">
    <property type="match status" value="1"/>
</dbReference>
<dbReference type="GO" id="GO:0005743">
    <property type="term" value="C:mitochondrial inner membrane"/>
    <property type="evidence" value="ECO:0007669"/>
    <property type="project" value="UniProtKB-SubCell"/>
</dbReference>
<keyword evidence="7" id="KW-0496">Mitochondrion</keyword>
<dbReference type="SUPFAM" id="SSF52943">
    <property type="entry name" value="ATP synthase (F1-ATPase), gamma subunit"/>
    <property type="match status" value="1"/>
</dbReference>
<keyword evidence="4 11" id="KW-0375">Hydrogen ion transport</keyword>
<keyword evidence="9 11" id="KW-0139">CF(1)</keyword>
<dbReference type="PIRSF" id="PIRSF039089">
    <property type="entry name" value="ATP_synthase_gamma"/>
    <property type="match status" value="1"/>
</dbReference>
<keyword evidence="8" id="KW-0472">Membrane</keyword>
<keyword evidence="5" id="KW-0999">Mitochondrion inner membrane</keyword>
<proteinExistence type="inferred from homology"/>
<dbReference type="InterPro" id="IPR000131">
    <property type="entry name" value="ATP_synth_F1_gsu"/>
</dbReference>
<evidence type="ECO:0000256" key="6">
    <source>
        <dbReference type="ARBA" id="ARBA00023065"/>
    </source>
</evidence>
<comment type="similarity">
    <text evidence="2 11">Belongs to the ATPase gamma chain family.</text>
</comment>
<evidence type="ECO:0000256" key="3">
    <source>
        <dbReference type="ARBA" id="ARBA00022448"/>
    </source>
</evidence>
<dbReference type="Pfam" id="PF00231">
    <property type="entry name" value="ATP-synt"/>
    <property type="match status" value="1"/>
</dbReference>
<dbReference type="Gene3D" id="1.10.287.80">
    <property type="entry name" value="ATP synthase, gamma subunit, helix hairpin domain"/>
    <property type="match status" value="1"/>
</dbReference>
<keyword evidence="10 11" id="KW-0066">ATP synthesis</keyword>
<reference evidence="12" key="1">
    <citation type="submission" date="2016-01" db="EMBL/GenBank/DDBJ databases">
        <title>Reference transcriptome for the parasite Schistocephalus solidus: insights into the molecular evolution of parasitism.</title>
        <authorList>
            <person name="Hebert F.O."/>
            <person name="Grambauer S."/>
            <person name="Barber I."/>
            <person name="Landry C.R."/>
            <person name="Aubin-Horth N."/>
        </authorList>
    </citation>
    <scope>NUCLEOTIDE SEQUENCE</scope>
</reference>
<comment type="subunit">
    <text evidence="11">F-type ATPases have 2 components, CF(1) - the catalytic core - and CF(0) - the membrane proton channel. CF(1) and CF(0) have multiple subunits.</text>
</comment>
<dbReference type="PRINTS" id="PR00126">
    <property type="entry name" value="ATPASEGAMMA"/>
</dbReference>
<dbReference type="PANTHER" id="PTHR11693:SF22">
    <property type="entry name" value="ATP SYNTHASE SUBUNIT GAMMA, MITOCHONDRIAL"/>
    <property type="match status" value="1"/>
</dbReference>
<evidence type="ECO:0000313" key="12">
    <source>
        <dbReference type="EMBL" id="JAP43220.1"/>
    </source>
</evidence>
<dbReference type="EMBL" id="GEEE01020005">
    <property type="protein sequence ID" value="JAP43220.1"/>
    <property type="molecule type" value="Transcribed_RNA"/>
</dbReference>
<dbReference type="InterPro" id="IPR035968">
    <property type="entry name" value="ATP_synth_F1_ATPase_gsu"/>
</dbReference>
<gene>
    <name evidence="12" type="primary">ATPG</name>
    <name evidence="12" type="ORF">TR152349</name>
</gene>
<keyword evidence="6 11" id="KW-0406">Ion transport</keyword>
<protein>
    <recommendedName>
        <fullName evidence="11">ATP synthase subunit gamma</fullName>
    </recommendedName>
</protein>
<evidence type="ECO:0000256" key="10">
    <source>
        <dbReference type="ARBA" id="ARBA00023310"/>
    </source>
</evidence>